<dbReference type="Pfam" id="PF06271">
    <property type="entry name" value="RDD"/>
    <property type="match status" value="1"/>
</dbReference>
<dbReference type="AlphaFoldDB" id="D9WGH8"/>
<feature type="domain" description="RDD" evidence="7">
    <location>
        <begin position="3"/>
        <end position="103"/>
    </location>
</feature>
<dbReference type="EMBL" id="GG657754">
    <property type="protein sequence ID" value="EFL25366.1"/>
    <property type="molecule type" value="Genomic_DNA"/>
</dbReference>
<feature type="transmembrane region" description="Helical" evidence="6">
    <location>
        <begin position="7"/>
        <end position="29"/>
    </location>
</feature>
<keyword evidence="3 6" id="KW-1133">Transmembrane helix</keyword>
<name>D9WGH8_9ACTN</name>
<comment type="subcellular location">
    <subcellularLocation>
        <location evidence="1">Membrane</location>
        <topology evidence="1">Multi-pass membrane protein</topology>
    </subcellularLocation>
</comment>
<dbReference type="HOGENOM" id="CLU_1336892_0_0_11"/>
<evidence type="ECO:0000256" key="2">
    <source>
        <dbReference type="ARBA" id="ARBA00022692"/>
    </source>
</evidence>
<evidence type="ECO:0000256" key="1">
    <source>
        <dbReference type="ARBA" id="ARBA00004141"/>
    </source>
</evidence>
<feature type="transmembrane region" description="Helical" evidence="6">
    <location>
        <begin position="137"/>
        <end position="157"/>
    </location>
</feature>
<dbReference type="Proteomes" id="UP000003963">
    <property type="component" value="Unassembled WGS sequence"/>
</dbReference>
<evidence type="ECO:0000313" key="8">
    <source>
        <dbReference type="EMBL" id="EFL25366.1"/>
    </source>
</evidence>
<organism evidence="8 9">
    <name type="scientific">Streptomyces himastatinicus ATCC 53653</name>
    <dbReference type="NCBI Taxonomy" id="457427"/>
    <lineage>
        <taxon>Bacteria</taxon>
        <taxon>Bacillati</taxon>
        <taxon>Actinomycetota</taxon>
        <taxon>Actinomycetes</taxon>
        <taxon>Kitasatosporales</taxon>
        <taxon>Streptomycetaceae</taxon>
        <taxon>Streptomyces</taxon>
        <taxon>Streptomyces violaceusniger group</taxon>
    </lineage>
</organism>
<keyword evidence="9" id="KW-1185">Reference proteome</keyword>
<evidence type="ECO:0000256" key="4">
    <source>
        <dbReference type="ARBA" id="ARBA00023136"/>
    </source>
</evidence>
<proteinExistence type="predicted"/>
<evidence type="ECO:0000256" key="5">
    <source>
        <dbReference type="SAM" id="MobiDB-lite"/>
    </source>
</evidence>
<evidence type="ECO:0000259" key="7">
    <source>
        <dbReference type="Pfam" id="PF06271"/>
    </source>
</evidence>
<dbReference type="InterPro" id="IPR010432">
    <property type="entry name" value="RDD"/>
</dbReference>
<keyword evidence="2 6" id="KW-0812">Transmembrane</keyword>
<dbReference type="GO" id="GO:0016020">
    <property type="term" value="C:membrane"/>
    <property type="evidence" value="ECO:0007669"/>
    <property type="project" value="UniProtKB-SubCell"/>
</dbReference>
<feature type="transmembrane region" description="Helical" evidence="6">
    <location>
        <begin position="35"/>
        <end position="58"/>
    </location>
</feature>
<feature type="region of interest" description="Disordered" evidence="5">
    <location>
        <begin position="180"/>
        <end position="205"/>
    </location>
</feature>
<accession>D9WGH8</accession>
<evidence type="ECO:0000256" key="6">
    <source>
        <dbReference type="SAM" id="Phobius"/>
    </source>
</evidence>
<evidence type="ECO:0000313" key="9">
    <source>
        <dbReference type="Proteomes" id="UP000003963"/>
    </source>
</evidence>
<reference evidence="8 9" key="1">
    <citation type="submission" date="2009-02" db="EMBL/GenBank/DDBJ databases">
        <title>Annotation of Streptomyces hygroscopicus strain ATCC 53653.</title>
        <authorList>
            <consortium name="The Broad Institute Genome Sequencing Platform"/>
            <consortium name="Broad Institute Microbial Sequencing Center"/>
            <person name="Fischbach M."/>
            <person name="Godfrey P."/>
            <person name="Ward D."/>
            <person name="Young S."/>
            <person name="Zeng Q."/>
            <person name="Koehrsen M."/>
            <person name="Alvarado L."/>
            <person name="Berlin A.M."/>
            <person name="Bochicchio J."/>
            <person name="Borenstein D."/>
            <person name="Chapman S.B."/>
            <person name="Chen Z."/>
            <person name="Engels R."/>
            <person name="Freedman E."/>
            <person name="Gellesch M."/>
            <person name="Goldberg J."/>
            <person name="Griggs A."/>
            <person name="Gujja S."/>
            <person name="Heilman E.R."/>
            <person name="Heiman D.I."/>
            <person name="Hepburn T.A."/>
            <person name="Howarth C."/>
            <person name="Jen D."/>
            <person name="Larson L."/>
            <person name="Lewis B."/>
            <person name="Mehta T."/>
            <person name="Park D."/>
            <person name="Pearson M."/>
            <person name="Richards J."/>
            <person name="Roberts A."/>
            <person name="Saif S."/>
            <person name="Shea T.D."/>
            <person name="Shenoy N."/>
            <person name="Sisk P."/>
            <person name="Stolte C."/>
            <person name="Sykes S.N."/>
            <person name="Thomson T."/>
            <person name="Walk T."/>
            <person name="White J."/>
            <person name="Yandava C."/>
            <person name="Straight P."/>
            <person name="Clardy J."/>
            <person name="Hung D."/>
            <person name="Kolter R."/>
            <person name="Mekalanos J."/>
            <person name="Walker S."/>
            <person name="Walsh C.T."/>
            <person name="Wieland-Brown L.C."/>
            <person name="Haas B."/>
            <person name="Nusbaum C."/>
            <person name="Birren B."/>
        </authorList>
    </citation>
    <scope>NUCLEOTIDE SEQUENCE [LARGE SCALE GENOMIC DNA]</scope>
    <source>
        <strain evidence="8 9">ATCC 53653</strain>
    </source>
</reference>
<sequence length="205" mass="21355">MPFGRRLAALAVDLAGYVLGTIFAGFVLTARNVALPAWLLLAGTFAAWFVLVPLATGATPGKWLLRLRLVADGGGLVAWRLTLRALLLGAFVLPLLAALFLAVLIVLDEPWPYGLFALAHDPGAQGAEAVFTTLGPVQLLAVAAGFALTVTCALETLRHPDLLGPHDHASGIRNAALPHSRAAVADEQPPGPDPVRTPETASGAR</sequence>
<protein>
    <submittedName>
        <fullName evidence="8">PE-PGRS family protein</fullName>
    </submittedName>
</protein>
<feature type="transmembrane region" description="Helical" evidence="6">
    <location>
        <begin position="85"/>
        <end position="107"/>
    </location>
</feature>
<evidence type="ECO:0000256" key="3">
    <source>
        <dbReference type="ARBA" id="ARBA00022989"/>
    </source>
</evidence>
<keyword evidence="4 6" id="KW-0472">Membrane</keyword>
<gene>
    <name evidence="8" type="ORF">SSOG_05080</name>
</gene>